<dbReference type="Proteomes" id="UP000499080">
    <property type="component" value="Unassembled WGS sequence"/>
</dbReference>
<sequence length="79" mass="9003">MLPPYTHRTSFVTLVSEVVQLCMANTRSETKMAENSDLLVLLAEMKKSMEQGQKRMEKIIEQGQGEIKKGQEEMKNSVD</sequence>
<keyword evidence="3" id="KW-1185">Reference proteome</keyword>
<accession>A0A4Y2VKX5</accession>
<evidence type="ECO:0000313" key="3">
    <source>
        <dbReference type="Proteomes" id="UP000499080"/>
    </source>
</evidence>
<dbReference type="EMBL" id="BGPR01047953">
    <property type="protein sequence ID" value="GBO24964.1"/>
    <property type="molecule type" value="Genomic_DNA"/>
</dbReference>
<protein>
    <submittedName>
        <fullName evidence="1">Uncharacterized protein</fullName>
    </submittedName>
</protein>
<name>A0A4Y2VKX5_ARAVE</name>
<comment type="caution">
    <text evidence="1">The sequence shown here is derived from an EMBL/GenBank/DDBJ whole genome shotgun (WGS) entry which is preliminary data.</text>
</comment>
<evidence type="ECO:0000313" key="2">
    <source>
        <dbReference type="EMBL" id="GBO24968.1"/>
    </source>
</evidence>
<evidence type="ECO:0000313" key="1">
    <source>
        <dbReference type="EMBL" id="GBO24964.1"/>
    </source>
</evidence>
<proteinExistence type="predicted"/>
<reference evidence="1 3" key="1">
    <citation type="journal article" date="2019" name="Sci. Rep.">
        <title>Orb-weaving spider Araneus ventricosus genome elucidates the spidroin gene catalogue.</title>
        <authorList>
            <person name="Kono N."/>
            <person name="Nakamura H."/>
            <person name="Ohtoshi R."/>
            <person name="Moran D.A.P."/>
            <person name="Shinohara A."/>
            <person name="Yoshida Y."/>
            <person name="Fujiwara M."/>
            <person name="Mori M."/>
            <person name="Tomita M."/>
            <person name="Arakawa K."/>
        </authorList>
    </citation>
    <scope>NUCLEOTIDE SEQUENCE [LARGE SCALE GENOMIC DNA]</scope>
</reference>
<gene>
    <name evidence="1" type="ORF">AVEN_232365_1</name>
    <name evidence="2" type="ORF">AVEN_28172_1</name>
</gene>
<dbReference type="AlphaFoldDB" id="A0A4Y2VKX5"/>
<organism evidence="1 3">
    <name type="scientific">Araneus ventricosus</name>
    <name type="common">Orbweaver spider</name>
    <name type="synonym">Epeira ventricosa</name>
    <dbReference type="NCBI Taxonomy" id="182803"/>
    <lineage>
        <taxon>Eukaryota</taxon>
        <taxon>Metazoa</taxon>
        <taxon>Ecdysozoa</taxon>
        <taxon>Arthropoda</taxon>
        <taxon>Chelicerata</taxon>
        <taxon>Arachnida</taxon>
        <taxon>Araneae</taxon>
        <taxon>Araneomorphae</taxon>
        <taxon>Entelegynae</taxon>
        <taxon>Araneoidea</taxon>
        <taxon>Araneidae</taxon>
        <taxon>Araneus</taxon>
    </lineage>
</organism>
<dbReference type="EMBL" id="BGPR01047954">
    <property type="protein sequence ID" value="GBO24968.1"/>
    <property type="molecule type" value="Genomic_DNA"/>
</dbReference>